<keyword evidence="4" id="KW-1185">Reference proteome</keyword>
<dbReference type="Proteomes" id="UP000053660">
    <property type="component" value="Unassembled WGS sequence"/>
</dbReference>
<dbReference type="AlphaFoldDB" id="A0A0B1T445"/>
<dbReference type="OrthoDB" id="5867790at2759"/>
<evidence type="ECO:0000313" key="3">
    <source>
        <dbReference type="EMBL" id="KHJ90931.1"/>
    </source>
</evidence>
<name>A0A0B1T445_OESDE</name>
<dbReference type="EMBL" id="KN552515">
    <property type="protein sequence ID" value="KHJ90931.1"/>
    <property type="molecule type" value="Genomic_DNA"/>
</dbReference>
<accession>A0A0B1T445</accession>
<sequence>MDPGSSFHTFTSTNTPKKKDEDAAKGGKTPKLTRLERANRAIEVMERRLKANKQVRERCGHLEEKLDQLNKDMDAAYIKIKDELTRAELGRTKGSTSSVSTSKATSVYSTDYLEKSELTPATSIPPPRNILDPSLEQRLSCMERSLKRLDSIELTLAKLTSRLDGPAARAAPAPKSGGNLYGCRDVSEVFSQTQNELQRARNAISRMLTMPAIYSKTQTVSECIRDRSELDVLGKMIDRFLVKLQNSKTAYQTACCADSSNCILCSMGTTSSWISRSPLY</sequence>
<evidence type="ECO:0000256" key="1">
    <source>
        <dbReference type="SAM" id="Coils"/>
    </source>
</evidence>
<organism evidence="3 4">
    <name type="scientific">Oesophagostomum dentatum</name>
    <name type="common">Nodular worm</name>
    <dbReference type="NCBI Taxonomy" id="61180"/>
    <lineage>
        <taxon>Eukaryota</taxon>
        <taxon>Metazoa</taxon>
        <taxon>Ecdysozoa</taxon>
        <taxon>Nematoda</taxon>
        <taxon>Chromadorea</taxon>
        <taxon>Rhabditida</taxon>
        <taxon>Rhabditina</taxon>
        <taxon>Rhabditomorpha</taxon>
        <taxon>Strongyloidea</taxon>
        <taxon>Strongylidae</taxon>
        <taxon>Oesophagostomum</taxon>
    </lineage>
</organism>
<reference evidence="3 4" key="1">
    <citation type="submission" date="2014-03" db="EMBL/GenBank/DDBJ databases">
        <title>Draft genome of the hookworm Oesophagostomum dentatum.</title>
        <authorList>
            <person name="Mitreva M."/>
        </authorList>
    </citation>
    <scope>NUCLEOTIDE SEQUENCE [LARGE SCALE GENOMIC DNA]</scope>
    <source>
        <strain evidence="3 4">OD-Hann</strain>
    </source>
</reference>
<proteinExistence type="predicted"/>
<feature type="coiled-coil region" evidence="1">
    <location>
        <begin position="35"/>
        <end position="79"/>
    </location>
</feature>
<evidence type="ECO:0000256" key="2">
    <source>
        <dbReference type="SAM" id="MobiDB-lite"/>
    </source>
</evidence>
<gene>
    <name evidence="3" type="ORF">OESDEN_09210</name>
</gene>
<feature type="compositionally biased region" description="Polar residues" evidence="2">
    <location>
        <begin position="1"/>
        <end position="15"/>
    </location>
</feature>
<protein>
    <submittedName>
        <fullName evidence="3">Uncharacterized protein</fullName>
    </submittedName>
</protein>
<evidence type="ECO:0000313" key="4">
    <source>
        <dbReference type="Proteomes" id="UP000053660"/>
    </source>
</evidence>
<feature type="region of interest" description="Disordered" evidence="2">
    <location>
        <begin position="1"/>
        <end position="33"/>
    </location>
</feature>
<keyword evidence="1" id="KW-0175">Coiled coil</keyword>